<dbReference type="AlphaFoldDB" id="A0A653IH75"/>
<evidence type="ECO:0000256" key="4">
    <source>
        <dbReference type="ARBA" id="ARBA00022825"/>
    </source>
</evidence>
<evidence type="ECO:0000256" key="5">
    <source>
        <dbReference type="SAM" id="MobiDB-lite"/>
    </source>
</evidence>
<dbReference type="InterPro" id="IPR005320">
    <property type="entry name" value="Peptidase_S51"/>
</dbReference>
<gene>
    <name evidence="6" type="ORF">EXIGUO9Y_380001</name>
</gene>
<dbReference type="CDD" id="cd03129">
    <property type="entry name" value="GAT1_Peptidase_E_like"/>
    <property type="match status" value="1"/>
</dbReference>
<keyword evidence="3" id="KW-0378">Hydrolase</keyword>
<evidence type="ECO:0000313" key="6">
    <source>
        <dbReference type="EMBL" id="VWX38238.1"/>
    </source>
</evidence>
<dbReference type="InterPro" id="IPR029062">
    <property type="entry name" value="Class_I_gatase-like"/>
</dbReference>
<name>A0A653IH75_9BACL</name>
<keyword evidence="7" id="KW-1185">Reference proteome</keyword>
<evidence type="ECO:0000313" key="7">
    <source>
        <dbReference type="Proteomes" id="UP000439752"/>
    </source>
</evidence>
<dbReference type="EMBL" id="CABWKQ010000032">
    <property type="protein sequence ID" value="VWX38238.1"/>
    <property type="molecule type" value="Genomic_DNA"/>
</dbReference>
<proteinExistence type="inferred from homology"/>
<dbReference type="RefSeq" id="WP_159173933.1">
    <property type="nucleotide sequence ID" value="NZ_LR732312.1"/>
</dbReference>
<reference evidence="6 7" key="1">
    <citation type="submission" date="2019-10" db="EMBL/GenBank/DDBJ databases">
        <authorList>
            <person name="Karimi E."/>
        </authorList>
    </citation>
    <scope>NUCLEOTIDE SEQUENCE [LARGE SCALE GENOMIC DNA]</scope>
    <source>
        <strain evidence="6">Exiguobacterium sp. 9Y</strain>
    </source>
</reference>
<feature type="region of interest" description="Disordered" evidence="5">
    <location>
        <begin position="216"/>
        <end position="237"/>
    </location>
</feature>
<dbReference type="Proteomes" id="UP000439752">
    <property type="component" value="Unassembled WGS sequence"/>
</dbReference>
<dbReference type="Gene3D" id="3.40.50.880">
    <property type="match status" value="1"/>
</dbReference>
<dbReference type="SUPFAM" id="SSF52317">
    <property type="entry name" value="Class I glutamine amidotransferase-like"/>
    <property type="match status" value="1"/>
</dbReference>
<evidence type="ECO:0000256" key="3">
    <source>
        <dbReference type="ARBA" id="ARBA00022801"/>
    </source>
</evidence>
<sequence length="237" mass="25558">MPDQQLFLFGGGPPFTEALARRFASVCASAGPIALLYVPREGTSWMSYAPVLTGPLEAHGKTDFFHLPLSPHPTDGQLQQLSKSTGIIISSGETECYQDYILNTSIGAVIQERYRSGVPVAGFSAGALLAPDECRIPAIDQRDGRDLVLEGLGLLPDAVLSVHYDIWDEAANLQRAFTLTESLSGYGLPERTGIYLKNNQLVQQEGPLPVVLKRTEEHTCRPSSPPSKASSGTTTKC</sequence>
<organism evidence="6 7">
    <name type="scientific">Exiguobacterium oxidotolerans</name>
    <dbReference type="NCBI Taxonomy" id="223958"/>
    <lineage>
        <taxon>Bacteria</taxon>
        <taxon>Bacillati</taxon>
        <taxon>Bacillota</taxon>
        <taxon>Bacilli</taxon>
        <taxon>Bacillales</taxon>
        <taxon>Bacillales Family XII. Incertae Sedis</taxon>
        <taxon>Exiguobacterium</taxon>
    </lineage>
</organism>
<dbReference type="GO" id="GO:0006508">
    <property type="term" value="P:proteolysis"/>
    <property type="evidence" value="ECO:0007669"/>
    <property type="project" value="UniProtKB-KW"/>
</dbReference>
<dbReference type="Pfam" id="PF03575">
    <property type="entry name" value="Peptidase_S51"/>
    <property type="match status" value="1"/>
</dbReference>
<protein>
    <submittedName>
        <fullName evidence="6">Peptidase S51</fullName>
    </submittedName>
</protein>
<comment type="similarity">
    <text evidence="1">Belongs to the peptidase S51 family.</text>
</comment>
<accession>A0A653IH75</accession>
<keyword evidence="4" id="KW-0720">Serine protease</keyword>
<evidence type="ECO:0000256" key="1">
    <source>
        <dbReference type="ARBA" id="ARBA00006534"/>
    </source>
</evidence>
<keyword evidence="2" id="KW-0645">Protease</keyword>
<evidence type="ECO:0000256" key="2">
    <source>
        <dbReference type="ARBA" id="ARBA00022670"/>
    </source>
</evidence>
<feature type="compositionally biased region" description="Polar residues" evidence="5">
    <location>
        <begin position="226"/>
        <end position="237"/>
    </location>
</feature>
<dbReference type="GO" id="GO:0008236">
    <property type="term" value="F:serine-type peptidase activity"/>
    <property type="evidence" value="ECO:0007669"/>
    <property type="project" value="UniProtKB-KW"/>
</dbReference>